<evidence type="ECO:0000313" key="2">
    <source>
        <dbReference type="EMBL" id="GFY20314.1"/>
    </source>
</evidence>
<dbReference type="EMBL" id="BMAU01021355">
    <property type="protein sequence ID" value="GFY20314.1"/>
    <property type="molecule type" value="Genomic_DNA"/>
</dbReference>
<keyword evidence="3" id="KW-1185">Reference proteome</keyword>
<protein>
    <submittedName>
        <fullName evidence="2">Uncharacterized protein</fullName>
    </submittedName>
</protein>
<dbReference type="AlphaFoldDB" id="A0A8X6VNJ3"/>
<accession>A0A8X6VNJ3</accession>
<dbReference type="GO" id="GO:0003676">
    <property type="term" value="F:nucleic acid binding"/>
    <property type="evidence" value="ECO:0007669"/>
    <property type="project" value="InterPro"/>
</dbReference>
<reference evidence="2" key="1">
    <citation type="submission" date="2020-08" db="EMBL/GenBank/DDBJ databases">
        <title>Multicomponent nature underlies the extraordinary mechanical properties of spider dragline silk.</title>
        <authorList>
            <person name="Kono N."/>
            <person name="Nakamura H."/>
            <person name="Mori M."/>
            <person name="Yoshida Y."/>
            <person name="Ohtoshi R."/>
            <person name="Malay A.D."/>
            <person name="Moran D.A.P."/>
            <person name="Tomita M."/>
            <person name="Numata K."/>
            <person name="Arakawa K."/>
        </authorList>
    </citation>
    <scope>NUCLEOTIDE SEQUENCE</scope>
</reference>
<feature type="compositionally biased region" description="Basic and acidic residues" evidence="1">
    <location>
        <begin position="29"/>
        <end position="40"/>
    </location>
</feature>
<gene>
    <name evidence="2" type="ORF">TNCV_209461</name>
</gene>
<proteinExistence type="predicted"/>
<comment type="caution">
    <text evidence="2">The sequence shown here is derived from an EMBL/GenBank/DDBJ whole genome shotgun (WGS) entry which is preliminary data.</text>
</comment>
<feature type="region of interest" description="Disordered" evidence="1">
    <location>
        <begin position="28"/>
        <end position="76"/>
    </location>
</feature>
<name>A0A8X6VNJ3_TRICX</name>
<evidence type="ECO:0000256" key="1">
    <source>
        <dbReference type="SAM" id="MobiDB-lite"/>
    </source>
</evidence>
<dbReference type="Proteomes" id="UP000887159">
    <property type="component" value="Unassembled WGS sequence"/>
</dbReference>
<dbReference type="InterPro" id="IPR036397">
    <property type="entry name" value="RNaseH_sf"/>
</dbReference>
<sequence>MAPSSNWVMDMTAECPFNRSIQHVPMLHSDQEDHEERGSNDRAPSTCGPHSDSLNDTSRRRRSNGSTNNFQAPCRSKSKRPFRAFPLTPEHRQLRLQWCQARSIKNVTDWQNIVFSVESRFVLGTDDNRVRVWRRPVIANQGFLSVFVSFNALLLQGRLPVNFEQARSGTKPSNYDTDLSLLDAEGIDRTTESIAPSLLHHGLWGLVDCVHCSVGCRSPFTNHSPTVSMCYEPFDVRPYHRTPFATEWNVRKASSLRLNCFPGLLVLPKIENAWSMLEQRLGRDTPDPLWQYVD</sequence>
<dbReference type="Gene3D" id="3.30.420.10">
    <property type="entry name" value="Ribonuclease H-like superfamily/Ribonuclease H"/>
    <property type="match status" value="1"/>
</dbReference>
<evidence type="ECO:0000313" key="3">
    <source>
        <dbReference type="Proteomes" id="UP000887159"/>
    </source>
</evidence>
<organism evidence="2 3">
    <name type="scientific">Trichonephila clavipes</name>
    <name type="common">Golden silk orbweaver</name>
    <name type="synonym">Nephila clavipes</name>
    <dbReference type="NCBI Taxonomy" id="2585209"/>
    <lineage>
        <taxon>Eukaryota</taxon>
        <taxon>Metazoa</taxon>
        <taxon>Ecdysozoa</taxon>
        <taxon>Arthropoda</taxon>
        <taxon>Chelicerata</taxon>
        <taxon>Arachnida</taxon>
        <taxon>Araneae</taxon>
        <taxon>Araneomorphae</taxon>
        <taxon>Entelegynae</taxon>
        <taxon>Araneoidea</taxon>
        <taxon>Nephilidae</taxon>
        <taxon>Trichonephila</taxon>
    </lineage>
</organism>